<protein>
    <submittedName>
        <fullName evidence="1">Uncharacterized protein</fullName>
    </submittedName>
</protein>
<evidence type="ECO:0000313" key="2">
    <source>
        <dbReference type="EMBL" id="QJH94914.1"/>
    </source>
</evidence>
<evidence type="ECO:0000313" key="1">
    <source>
        <dbReference type="EMBL" id="QJA44767.1"/>
    </source>
</evidence>
<proteinExistence type="predicted"/>
<dbReference type="AlphaFoldDB" id="A0A6H1ZBL6"/>
<sequence>MSVFVSKLEHLHIHQVGWAELPGGVRISKLPVFDRGEEMFARLGHGPSGGWLRDNGMDDASVAELEQLHALALHIEPYTLPTGKMLVDAGVPKPWVDYEGHDTPAMAAYRAEHMCTLAWCRLHDAEVFARLAAAGWTVSPIANAGKHWVKGGRIFGWWRVGKRMIQTPSDFHRHNPEYVDYGTTFHAVLRPGADRGPDTIPSAAPCWHDGVELADLTLGQRCCLWLGYQFGLVPREIPGAQHNPIILSYSEHCRRGGRLLGVRADGAPRWDGGAPLALRTDDSDSPWCAALASATLYNASLPGDIMPHGLRVSVRELAEDARVEGTLRPVSWTPSPGSLAILGRAGHNPLKGGPGHVRCVIQLDGDRYLGLGGNEDDTISCGWHPRAAVLAWVER</sequence>
<organism evidence="1">
    <name type="scientific">viral metagenome</name>
    <dbReference type="NCBI Taxonomy" id="1070528"/>
    <lineage>
        <taxon>unclassified sequences</taxon>
        <taxon>metagenomes</taxon>
        <taxon>organismal metagenomes</taxon>
    </lineage>
</organism>
<dbReference type="EMBL" id="MT143980">
    <property type="protein sequence ID" value="QJA44767.1"/>
    <property type="molecule type" value="Genomic_DNA"/>
</dbReference>
<reference evidence="1" key="1">
    <citation type="submission" date="2020-03" db="EMBL/GenBank/DDBJ databases">
        <title>The deep terrestrial virosphere.</title>
        <authorList>
            <person name="Holmfeldt K."/>
            <person name="Nilsson E."/>
            <person name="Simone D."/>
            <person name="Lopez-Fernandez M."/>
            <person name="Wu X."/>
            <person name="de Brujin I."/>
            <person name="Lundin D."/>
            <person name="Andersson A."/>
            <person name="Bertilsson S."/>
            <person name="Dopson M."/>
        </authorList>
    </citation>
    <scope>NUCLEOTIDE SEQUENCE</scope>
    <source>
        <strain evidence="1">TM448A00147</strain>
        <strain evidence="2">TM448B00305</strain>
    </source>
</reference>
<gene>
    <name evidence="1" type="ORF">TM448A00147_0026</name>
    <name evidence="2" type="ORF">TM448B00305_0035</name>
</gene>
<name>A0A6H1ZBL6_9ZZZZ</name>
<accession>A0A6H1ZBL6</accession>
<dbReference type="EMBL" id="MT144608">
    <property type="protein sequence ID" value="QJH94914.1"/>
    <property type="molecule type" value="Genomic_DNA"/>
</dbReference>